<name>A0AAV9I1G0_9PEZI</name>
<keyword evidence="2" id="KW-0812">Transmembrane</keyword>
<comment type="caution">
    <text evidence="5">The sequence shown here is derived from an EMBL/GenBank/DDBJ whole genome shotgun (WGS) entry which is preliminary data.</text>
</comment>
<evidence type="ECO:0000256" key="1">
    <source>
        <dbReference type="SAM" id="MobiDB-lite"/>
    </source>
</evidence>
<feature type="domain" description="DUF7137" evidence="4">
    <location>
        <begin position="107"/>
        <end position="244"/>
    </location>
</feature>
<feature type="chain" id="PRO_5043967594" description="DUF7137 domain-containing protein" evidence="3">
    <location>
        <begin position="20"/>
        <end position="283"/>
    </location>
</feature>
<accession>A0AAV9I1G0</accession>
<reference evidence="5" key="1">
    <citation type="journal article" date="2023" name="Mol. Phylogenet. Evol.">
        <title>Genome-scale phylogeny and comparative genomics of the fungal order Sordariales.</title>
        <authorList>
            <person name="Hensen N."/>
            <person name="Bonometti L."/>
            <person name="Westerberg I."/>
            <person name="Brannstrom I.O."/>
            <person name="Guillou S."/>
            <person name="Cros-Aarteil S."/>
            <person name="Calhoun S."/>
            <person name="Haridas S."/>
            <person name="Kuo A."/>
            <person name="Mondo S."/>
            <person name="Pangilinan J."/>
            <person name="Riley R."/>
            <person name="LaButti K."/>
            <person name="Andreopoulos B."/>
            <person name="Lipzen A."/>
            <person name="Chen C."/>
            <person name="Yan M."/>
            <person name="Daum C."/>
            <person name="Ng V."/>
            <person name="Clum A."/>
            <person name="Steindorff A."/>
            <person name="Ohm R.A."/>
            <person name="Martin F."/>
            <person name="Silar P."/>
            <person name="Natvig D.O."/>
            <person name="Lalanne C."/>
            <person name="Gautier V."/>
            <person name="Ament-Velasquez S.L."/>
            <person name="Kruys A."/>
            <person name="Hutchinson M.I."/>
            <person name="Powell A.J."/>
            <person name="Barry K."/>
            <person name="Miller A.N."/>
            <person name="Grigoriev I.V."/>
            <person name="Debuchy R."/>
            <person name="Gladieux P."/>
            <person name="Hiltunen Thoren M."/>
            <person name="Johannesson H."/>
        </authorList>
    </citation>
    <scope>NUCLEOTIDE SEQUENCE</scope>
    <source>
        <strain evidence="5">PSN324</strain>
    </source>
</reference>
<sequence>MKVSTSVVAFLSLTSSVSAITWPRWLPELDTLVVRQEKEESSSSPKPTAAPTASASRSASVTVPPDQATNLNIGGLDRPTGTNSGSIGKTNGTRTSPPRKTQFNLQDPAGSVVMVTPAALAGTQLYKIGDYVTWGWNYTNVQGPPTAVDVLVTARDVTRTYTLTQNMTFNTAGGSFTWDTDKFTRENVATPLAQAQYTLVIYDSDGSPSSTPEAGYLAPFNRFTFGLYFKSDYHPSNDGGYKCASCSGAGSMGVDSRSFGAAVVMSAVTVMSFTWFVAGFGGL</sequence>
<organism evidence="5 6">
    <name type="scientific">Cladorrhinum samala</name>
    <dbReference type="NCBI Taxonomy" id="585594"/>
    <lineage>
        <taxon>Eukaryota</taxon>
        <taxon>Fungi</taxon>
        <taxon>Dikarya</taxon>
        <taxon>Ascomycota</taxon>
        <taxon>Pezizomycotina</taxon>
        <taxon>Sordariomycetes</taxon>
        <taxon>Sordariomycetidae</taxon>
        <taxon>Sordariales</taxon>
        <taxon>Podosporaceae</taxon>
        <taxon>Cladorrhinum</taxon>
    </lineage>
</organism>
<dbReference type="PANTHER" id="PTHR42028">
    <property type="entry name" value="CHROMOSOME 1, WHOLE GENOME SHOTGUN SEQUENCE"/>
    <property type="match status" value="1"/>
</dbReference>
<evidence type="ECO:0000313" key="6">
    <source>
        <dbReference type="Proteomes" id="UP001321749"/>
    </source>
</evidence>
<keyword evidence="3" id="KW-0732">Signal</keyword>
<feature type="signal peptide" evidence="3">
    <location>
        <begin position="1"/>
        <end position="19"/>
    </location>
</feature>
<reference evidence="5" key="2">
    <citation type="submission" date="2023-06" db="EMBL/GenBank/DDBJ databases">
        <authorList>
            <consortium name="Lawrence Berkeley National Laboratory"/>
            <person name="Mondo S.J."/>
            <person name="Hensen N."/>
            <person name="Bonometti L."/>
            <person name="Westerberg I."/>
            <person name="Brannstrom I.O."/>
            <person name="Guillou S."/>
            <person name="Cros-Aarteil S."/>
            <person name="Calhoun S."/>
            <person name="Haridas S."/>
            <person name="Kuo A."/>
            <person name="Pangilinan J."/>
            <person name="Riley R."/>
            <person name="Labutti K."/>
            <person name="Andreopoulos B."/>
            <person name="Lipzen A."/>
            <person name="Chen C."/>
            <person name="Yanf M."/>
            <person name="Daum C."/>
            <person name="Ng V."/>
            <person name="Clum A."/>
            <person name="Steindorff A."/>
            <person name="Ohm R."/>
            <person name="Martin F."/>
            <person name="Silar P."/>
            <person name="Natvig D."/>
            <person name="Lalanne C."/>
            <person name="Gautier V."/>
            <person name="Ament-Velasquez S.L."/>
            <person name="Kruys A."/>
            <person name="Hutchinson M.I."/>
            <person name="Powell A.J."/>
            <person name="Barry K."/>
            <person name="Miller A.N."/>
            <person name="Grigoriev I.V."/>
            <person name="Debuchy R."/>
            <person name="Gladieux P."/>
            <person name="Thoren M.H."/>
            <person name="Johannesson H."/>
        </authorList>
    </citation>
    <scope>NUCLEOTIDE SEQUENCE</scope>
    <source>
        <strain evidence="5">PSN324</strain>
    </source>
</reference>
<evidence type="ECO:0000256" key="2">
    <source>
        <dbReference type="SAM" id="Phobius"/>
    </source>
</evidence>
<dbReference type="PANTHER" id="PTHR42028:SF1">
    <property type="entry name" value="YALI0E30657P"/>
    <property type="match status" value="1"/>
</dbReference>
<dbReference type="Pfam" id="PF23585">
    <property type="entry name" value="DUF7137"/>
    <property type="match status" value="1"/>
</dbReference>
<feature type="compositionally biased region" description="Polar residues" evidence="1">
    <location>
        <begin position="80"/>
        <end position="105"/>
    </location>
</feature>
<feature type="compositionally biased region" description="Low complexity" evidence="1">
    <location>
        <begin position="42"/>
        <end position="65"/>
    </location>
</feature>
<keyword evidence="2" id="KW-1133">Transmembrane helix</keyword>
<proteinExistence type="predicted"/>
<dbReference type="EMBL" id="MU864937">
    <property type="protein sequence ID" value="KAK4465759.1"/>
    <property type="molecule type" value="Genomic_DNA"/>
</dbReference>
<evidence type="ECO:0000256" key="3">
    <source>
        <dbReference type="SAM" id="SignalP"/>
    </source>
</evidence>
<gene>
    <name evidence="5" type="ORF">QBC42DRAFT_248378</name>
</gene>
<evidence type="ECO:0000259" key="4">
    <source>
        <dbReference type="Pfam" id="PF23585"/>
    </source>
</evidence>
<protein>
    <recommendedName>
        <fullName evidence="4">DUF7137 domain-containing protein</fullName>
    </recommendedName>
</protein>
<feature type="region of interest" description="Disordered" evidence="1">
    <location>
        <begin position="36"/>
        <end position="105"/>
    </location>
</feature>
<evidence type="ECO:0000313" key="5">
    <source>
        <dbReference type="EMBL" id="KAK4465759.1"/>
    </source>
</evidence>
<dbReference type="InterPro" id="IPR055561">
    <property type="entry name" value="DUF7137"/>
</dbReference>
<feature type="transmembrane region" description="Helical" evidence="2">
    <location>
        <begin position="259"/>
        <end position="280"/>
    </location>
</feature>
<dbReference type="Proteomes" id="UP001321749">
    <property type="component" value="Unassembled WGS sequence"/>
</dbReference>
<keyword evidence="6" id="KW-1185">Reference proteome</keyword>
<dbReference type="AlphaFoldDB" id="A0AAV9I1G0"/>
<keyword evidence="2" id="KW-0472">Membrane</keyword>